<dbReference type="InterPro" id="IPR003439">
    <property type="entry name" value="ABC_transporter-like_ATP-bd"/>
</dbReference>
<feature type="coiled-coil region" evidence="3">
    <location>
        <begin position="257"/>
        <end position="284"/>
    </location>
</feature>
<keyword evidence="2 5" id="KW-0067">ATP-binding</keyword>
<organism evidence="5 6">
    <name type="scientific">Aquisalibacillus elongatus</name>
    <dbReference type="NCBI Taxonomy" id="485577"/>
    <lineage>
        <taxon>Bacteria</taxon>
        <taxon>Bacillati</taxon>
        <taxon>Bacillota</taxon>
        <taxon>Bacilli</taxon>
        <taxon>Bacillales</taxon>
        <taxon>Bacillaceae</taxon>
        <taxon>Aquisalibacillus</taxon>
    </lineage>
</organism>
<keyword evidence="1" id="KW-0547">Nucleotide-binding</keyword>
<comment type="caution">
    <text evidence="5">The sequence shown here is derived from an EMBL/GenBank/DDBJ whole genome shotgun (WGS) entry which is preliminary data.</text>
</comment>
<dbReference type="AlphaFoldDB" id="A0A3N5AXQ6"/>
<evidence type="ECO:0000259" key="4">
    <source>
        <dbReference type="PROSITE" id="PS50893"/>
    </source>
</evidence>
<keyword evidence="3" id="KW-0175">Coiled coil</keyword>
<protein>
    <submittedName>
        <fullName evidence="5">Lincosamide and streptogramin A transport system ATP-binding/permease protein</fullName>
    </submittedName>
</protein>
<dbReference type="PANTHER" id="PTHR42855:SF2">
    <property type="entry name" value="DRUG RESISTANCE ABC TRANSPORTER,ATP-BINDING PROTEIN"/>
    <property type="match status" value="1"/>
</dbReference>
<accession>A0A3N5AXQ6</accession>
<evidence type="ECO:0000256" key="1">
    <source>
        <dbReference type="ARBA" id="ARBA00022741"/>
    </source>
</evidence>
<dbReference type="Gene3D" id="3.40.50.300">
    <property type="entry name" value="P-loop containing nucleotide triphosphate hydrolases"/>
    <property type="match status" value="2"/>
</dbReference>
<dbReference type="EMBL" id="RKRF01000015">
    <property type="protein sequence ID" value="RPF50036.1"/>
    <property type="molecule type" value="Genomic_DNA"/>
</dbReference>
<evidence type="ECO:0000256" key="2">
    <source>
        <dbReference type="ARBA" id="ARBA00022840"/>
    </source>
</evidence>
<dbReference type="PANTHER" id="PTHR42855">
    <property type="entry name" value="ABC TRANSPORTER ATP-BINDING SUBUNIT"/>
    <property type="match status" value="1"/>
</dbReference>
<dbReference type="GO" id="GO:0016887">
    <property type="term" value="F:ATP hydrolysis activity"/>
    <property type="evidence" value="ECO:0007669"/>
    <property type="project" value="InterPro"/>
</dbReference>
<evidence type="ECO:0000313" key="5">
    <source>
        <dbReference type="EMBL" id="RPF50036.1"/>
    </source>
</evidence>
<dbReference type="CDD" id="cd03221">
    <property type="entry name" value="ABCF_EF-3"/>
    <property type="match status" value="1"/>
</dbReference>
<dbReference type="InterPro" id="IPR017871">
    <property type="entry name" value="ABC_transporter-like_CS"/>
</dbReference>
<name>A0A3N5AXQ6_9BACI</name>
<dbReference type="OrthoDB" id="9762369at2"/>
<feature type="domain" description="ABC transporter" evidence="4">
    <location>
        <begin position="5"/>
        <end position="213"/>
    </location>
</feature>
<dbReference type="GO" id="GO:0005524">
    <property type="term" value="F:ATP binding"/>
    <property type="evidence" value="ECO:0007669"/>
    <property type="project" value="UniProtKB-KW"/>
</dbReference>
<sequence length="489" mass="57078">MKGNIIIKSLCFKYISMINPMFQDVNLNIHESWKLGLVGRNGRGKTTFLKILMDQLDYEGSIHSNLEFEYFPIYPEKDLTTLDVLLERNPLVEIWEIERELNYMELSHDILYRNFNQLSGGEQTKILLIELFLDDQAFPLIDEPTNNLDLHGRQMVGQYLNNKTGYIVVSHDEYFLNQFVDHILAINKESIDLIAGDVDTWKTEKERADRLTKEKNEKLKGEIKRLDQVSRQVNNWGLQRENSTKDSSERRLAAKQMKRAKAIRKRTEEKVIEKEELIDNIEEVSKLKFNVVRPQKQILSFREFSILRGGVPLFSPINVDLYPSERLFIEGHNGVGKSTLLNFIIGEEKLETIGEYDIKLPEQQSVLHQKNQGRVDLHSYLQSMTSKEEKEEYLYLLHQLGMSRKLFSSPQGKQWSSGEKKKMLLAKALLNHHQLFIWDEVTNSLDLFVIYQLIDAINDYQPTMISVDHNEHYVDAVATKKVLLDPYNK</sequence>
<evidence type="ECO:0000313" key="6">
    <source>
        <dbReference type="Proteomes" id="UP000276443"/>
    </source>
</evidence>
<dbReference type="PROSITE" id="PS50893">
    <property type="entry name" value="ABC_TRANSPORTER_2"/>
    <property type="match status" value="1"/>
</dbReference>
<reference evidence="5 6" key="1">
    <citation type="submission" date="2018-11" db="EMBL/GenBank/DDBJ databases">
        <title>Genomic Encyclopedia of Type Strains, Phase IV (KMG-IV): sequencing the most valuable type-strain genomes for metagenomic binning, comparative biology and taxonomic classification.</title>
        <authorList>
            <person name="Goeker M."/>
        </authorList>
    </citation>
    <scope>NUCLEOTIDE SEQUENCE [LARGE SCALE GENOMIC DNA]</scope>
    <source>
        <strain evidence="5 6">DSM 18090</strain>
    </source>
</reference>
<proteinExistence type="predicted"/>
<dbReference type="Proteomes" id="UP000276443">
    <property type="component" value="Unassembled WGS sequence"/>
</dbReference>
<evidence type="ECO:0000256" key="3">
    <source>
        <dbReference type="SAM" id="Coils"/>
    </source>
</evidence>
<dbReference type="PROSITE" id="PS00211">
    <property type="entry name" value="ABC_TRANSPORTER_1"/>
    <property type="match status" value="1"/>
</dbReference>
<dbReference type="InterPro" id="IPR027417">
    <property type="entry name" value="P-loop_NTPase"/>
</dbReference>
<dbReference type="InterPro" id="IPR051309">
    <property type="entry name" value="ABCF_ATPase"/>
</dbReference>
<gene>
    <name evidence="5" type="ORF">EDC24_3073</name>
</gene>
<dbReference type="Pfam" id="PF00005">
    <property type="entry name" value="ABC_tran"/>
    <property type="match status" value="2"/>
</dbReference>
<dbReference type="SUPFAM" id="SSF52540">
    <property type="entry name" value="P-loop containing nucleoside triphosphate hydrolases"/>
    <property type="match status" value="2"/>
</dbReference>
<dbReference type="SMART" id="SM00382">
    <property type="entry name" value="AAA"/>
    <property type="match status" value="2"/>
</dbReference>
<keyword evidence="6" id="KW-1185">Reference proteome</keyword>
<dbReference type="InterPro" id="IPR003593">
    <property type="entry name" value="AAA+_ATPase"/>
</dbReference>